<evidence type="ECO:0000256" key="1">
    <source>
        <dbReference type="SAM" id="SignalP"/>
    </source>
</evidence>
<evidence type="ECO:0000313" key="3">
    <source>
        <dbReference type="Proteomes" id="UP000655420"/>
    </source>
</evidence>
<reference evidence="2" key="1">
    <citation type="submission" date="2020-12" db="EMBL/GenBank/DDBJ databases">
        <title>Bacterial taxonomy.</title>
        <authorList>
            <person name="Pan X."/>
        </authorList>
    </citation>
    <scope>NUCLEOTIDE SEQUENCE</scope>
    <source>
        <strain evidence="2">M0105</strain>
    </source>
</reference>
<organism evidence="2 3">
    <name type="scientific">Thermohalobaculum xanthum</name>
    <dbReference type="NCBI Taxonomy" id="2753746"/>
    <lineage>
        <taxon>Bacteria</taxon>
        <taxon>Pseudomonadati</taxon>
        <taxon>Pseudomonadota</taxon>
        <taxon>Alphaproteobacteria</taxon>
        <taxon>Rhodobacterales</taxon>
        <taxon>Paracoccaceae</taxon>
        <taxon>Thermohalobaculum</taxon>
    </lineage>
</organism>
<dbReference type="EMBL" id="JAEHHL010000009">
    <property type="protein sequence ID" value="MBK0400627.1"/>
    <property type="molecule type" value="Genomic_DNA"/>
</dbReference>
<gene>
    <name evidence="2" type="ORF">H0I76_15620</name>
</gene>
<dbReference type="Proteomes" id="UP000655420">
    <property type="component" value="Unassembled WGS sequence"/>
</dbReference>
<dbReference type="Pfam" id="PF11150">
    <property type="entry name" value="DUF2927"/>
    <property type="match status" value="1"/>
</dbReference>
<protein>
    <submittedName>
        <fullName evidence="2">DUF2927 domain-containing protein</fullName>
    </submittedName>
</protein>
<name>A0A8J7MAI2_9RHOB</name>
<keyword evidence="3" id="KW-1185">Reference proteome</keyword>
<sequence length="283" mass="31323">MLAGWRLRALLGGALGLALSACAGQPTVSDYREYENALTAIGDLRTDTAPEDAPFTNADLVRNFSRIALRHEVDIESAGSEENSAPNPVQRWEGPIRWGLYGRGATPQDHAEIERFLNHVSDLTGLVTHEVERDVNLMILITEPAERPAFSAALRQLYPALADGFDTWRASGRVVCMASNLFSVMDEDVIVFGMVVIGSEVTGLLRRSCLHEEIAQALGLGNDHPEVRPSIFNDDEEFALLTEHDEWLLRILYDERLTPGMSEEEAMPVVRTIVEEMRPGEPG</sequence>
<dbReference type="AlphaFoldDB" id="A0A8J7MAI2"/>
<accession>A0A8J7MAI2</accession>
<proteinExistence type="predicted"/>
<evidence type="ECO:0000313" key="2">
    <source>
        <dbReference type="EMBL" id="MBK0400627.1"/>
    </source>
</evidence>
<feature type="signal peptide" evidence="1">
    <location>
        <begin position="1"/>
        <end position="23"/>
    </location>
</feature>
<comment type="caution">
    <text evidence="2">The sequence shown here is derived from an EMBL/GenBank/DDBJ whole genome shotgun (WGS) entry which is preliminary data.</text>
</comment>
<dbReference type="PROSITE" id="PS51257">
    <property type="entry name" value="PROKAR_LIPOPROTEIN"/>
    <property type="match status" value="1"/>
</dbReference>
<feature type="chain" id="PRO_5035265945" evidence="1">
    <location>
        <begin position="24"/>
        <end position="283"/>
    </location>
</feature>
<dbReference type="RefSeq" id="WP_200611730.1">
    <property type="nucleotide sequence ID" value="NZ_JAEHHL010000009.1"/>
</dbReference>
<keyword evidence="1" id="KW-0732">Signal</keyword>
<dbReference type="InterPro" id="IPR021323">
    <property type="entry name" value="DUF2927"/>
</dbReference>